<reference evidence="5" key="1">
    <citation type="submission" date="2024-05" db="EMBL/GenBank/DDBJ databases">
        <title>30 novel species of actinomycetes from the DSMZ collection.</title>
        <authorList>
            <person name="Nouioui I."/>
        </authorList>
    </citation>
    <scope>NUCLEOTIDE SEQUENCE</scope>
    <source>
        <strain evidence="5">DSM 40712</strain>
    </source>
</reference>
<dbReference type="InterPro" id="IPR011990">
    <property type="entry name" value="TPR-like_helical_dom_sf"/>
</dbReference>
<dbReference type="Pfam" id="PF13432">
    <property type="entry name" value="TPR_16"/>
    <property type="match status" value="1"/>
</dbReference>
<evidence type="ECO:0000256" key="3">
    <source>
        <dbReference type="SAM" id="Phobius"/>
    </source>
</evidence>
<sequence>MTTDDIPDYYAEFGIDASATAEQISGQLDRAFRTWSSRASRAPDAKKRREAEDKVDLISEARKELLDRTRRHAYDRMLSQARQRSRSAKSAPRQQPQPQPGPHVRDWVGHARRLMSEGDDEGALYELRQAVHHDENNGDAWRLLGSIHANQGQLSDALQEFRRALALYPRDALTHVLIARVYEWLGRPVTAADWYLAAVRLAPDDIDYRIAAAQNLHEAGRYDEALSNYERALVERPGDAVICNQIGRIWTLRAEESMSWHPDRQRYVVASETGASNVTHCVDQALAVGVSDNELRDLLNTYREDASRARAKTWRWYRSMAGVMAGCFALMFVVPSVFKPLALAALVGLPIAMGIKPRWRHTLNDLPPNQKPQTGRAS</sequence>
<dbReference type="PANTHER" id="PTHR23082:SF0">
    <property type="entry name" value="GENERAL TRANSCRIPTION FACTOR 3C POLYPEPTIDE 3"/>
    <property type="match status" value="1"/>
</dbReference>
<accession>A0ABU3AZG2</accession>
<dbReference type="PANTHER" id="PTHR23082">
    <property type="entry name" value="TRANSCRIPTION INITIATION FACTOR IIIC TFIIIC , POLYPEPTIDE 3-RELATED"/>
    <property type="match status" value="1"/>
</dbReference>
<comment type="caution">
    <text evidence="5">The sequence shown here is derived from an EMBL/GenBank/DDBJ whole genome shotgun (WGS) entry which is preliminary data.</text>
</comment>
<evidence type="ECO:0000313" key="5">
    <source>
        <dbReference type="EMBL" id="MDT0615240.1"/>
    </source>
</evidence>
<dbReference type="RefSeq" id="WP_311582111.1">
    <property type="nucleotide sequence ID" value="NZ_JAVRFH010000056.1"/>
</dbReference>
<keyword evidence="6" id="KW-1185">Reference proteome</keyword>
<dbReference type="SUPFAM" id="SSF46565">
    <property type="entry name" value="Chaperone J-domain"/>
    <property type="match status" value="1"/>
</dbReference>
<dbReference type="EMBL" id="JAVRFH010000056">
    <property type="protein sequence ID" value="MDT0615240.1"/>
    <property type="molecule type" value="Genomic_DNA"/>
</dbReference>
<dbReference type="Proteomes" id="UP001180724">
    <property type="component" value="Unassembled WGS sequence"/>
</dbReference>
<dbReference type="Gene3D" id="1.25.40.10">
    <property type="entry name" value="Tetratricopeptide repeat domain"/>
    <property type="match status" value="1"/>
</dbReference>
<dbReference type="InterPro" id="IPR036869">
    <property type="entry name" value="J_dom_sf"/>
</dbReference>
<protein>
    <submittedName>
        <fullName evidence="5">Tetratricopeptide repeat protein</fullName>
    </submittedName>
</protein>
<dbReference type="SMART" id="SM00028">
    <property type="entry name" value="TPR"/>
    <property type="match status" value="3"/>
</dbReference>
<keyword evidence="3" id="KW-0812">Transmembrane</keyword>
<keyword evidence="3" id="KW-1133">Transmembrane helix</keyword>
<dbReference type="InterPro" id="IPR039340">
    <property type="entry name" value="Tfc4/TFIIIC-102/Sfc4"/>
</dbReference>
<dbReference type="InterPro" id="IPR001623">
    <property type="entry name" value="DnaJ_domain"/>
</dbReference>
<feature type="region of interest" description="Disordered" evidence="2">
    <location>
        <begin position="78"/>
        <end position="106"/>
    </location>
</feature>
<dbReference type="InterPro" id="IPR019734">
    <property type="entry name" value="TPR_rpt"/>
</dbReference>
<dbReference type="PROSITE" id="PS50005">
    <property type="entry name" value="TPR"/>
    <property type="match status" value="1"/>
</dbReference>
<name>A0ABU3AZG2_9ACTN</name>
<dbReference type="Gene3D" id="1.10.287.110">
    <property type="entry name" value="DnaJ domain"/>
    <property type="match status" value="1"/>
</dbReference>
<feature type="transmembrane region" description="Helical" evidence="3">
    <location>
        <begin position="316"/>
        <end position="334"/>
    </location>
</feature>
<evidence type="ECO:0000313" key="6">
    <source>
        <dbReference type="Proteomes" id="UP001180724"/>
    </source>
</evidence>
<feature type="domain" description="J" evidence="4">
    <location>
        <begin position="8"/>
        <end position="78"/>
    </location>
</feature>
<dbReference type="SUPFAM" id="SSF48452">
    <property type="entry name" value="TPR-like"/>
    <property type="match status" value="1"/>
</dbReference>
<keyword evidence="1" id="KW-0802">TPR repeat</keyword>
<keyword evidence="3" id="KW-0472">Membrane</keyword>
<evidence type="ECO:0000259" key="4">
    <source>
        <dbReference type="PROSITE" id="PS50076"/>
    </source>
</evidence>
<dbReference type="PROSITE" id="PS50076">
    <property type="entry name" value="DNAJ_2"/>
    <property type="match status" value="1"/>
</dbReference>
<gene>
    <name evidence="5" type="ORF">RM812_34375</name>
</gene>
<organism evidence="5 6">
    <name type="scientific">Streptomyces lancefieldiae</name>
    <dbReference type="NCBI Taxonomy" id="3075520"/>
    <lineage>
        <taxon>Bacteria</taxon>
        <taxon>Bacillati</taxon>
        <taxon>Actinomycetota</taxon>
        <taxon>Actinomycetes</taxon>
        <taxon>Kitasatosporales</taxon>
        <taxon>Streptomycetaceae</taxon>
        <taxon>Streptomyces</taxon>
    </lineage>
</organism>
<evidence type="ECO:0000256" key="2">
    <source>
        <dbReference type="SAM" id="MobiDB-lite"/>
    </source>
</evidence>
<feature type="repeat" description="TPR" evidence="1">
    <location>
        <begin position="138"/>
        <end position="171"/>
    </location>
</feature>
<proteinExistence type="predicted"/>
<dbReference type="PROSITE" id="PS50293">
    <property type="entry name" value="TPR_REGION"/>
    <property type="match status" value="1"/>
</dbReference>
<evidence type="ECO:0000256" key="1">
    <source>
        <dbReference type="PROSITE-ProRule" id="PRU00339"/>
    </source>
</evidence>